<dbReference type="PANTHER" id="PTHR31623">
    <property type="entry name" value="F21J9.9"/>
    <property type="match status" value="1"/>
</dbReference>
<protein>
    <submittedName>
        <fullName evidence="4">Uncharacterized protein</fullName>
    </submittedName>
</protein>
<evidence type="ECO:0000256" key="2">
    <source>
        <dbReference type="ARBA" id="ARBA00022679"/>
    </source>
</evidence>
<evidence type="ECO:0000256" key="3">
    <source>
        <dbReference type="ARBA" id="ARBA00023315"/>
    </source>
</evidence>
<keyword evidence="3" id="KW-0012">Acyltransferase</keyword>
<comment type="similarity">
    <text evidence="1">Belongs to the plant acyltransferase family.</text>
</comment>
<evidence type="ECO:0000313" key="5">
    <source>
        <dbReference type="Proteomes" id="UP001168877"/>
    </source>
</evidence>
<dbReference type="Pfam" id="PF02458">
    <property type="entry name" value="Transferase"/>
    <property type="match status" value="1"/>
</dbReference>
<reference evidence="4" key="2">
    <citation type="submission" date="2023-06" db="EMBL/GenBank/DDBJ databases">
        <authorList>
            <person name="Swenson N.G."/>
            <person name="Wegrzyn J.L."/>
            <person name="Mcevoy S.L."/>
        </authorList>
    </citation>
    <scope>NUCLEOTIDE SEQUENCE</scope>
    <source>
        <strain evidence="4">NS2018</strain>
        <tissue evidence="4">Leaf</tissue>
    </source>
</reference>
<evidence type="ECO:0000256" key="1">
    <source>
        <dbReference type="ARBA" id="ARBA00009861"/>
    </source>
</evidence>
<keyword evidence="2" id="KW-0808">Transferase</keyword>
<dbReference type="Proteomes" id="UP001168877">
    <property type="component" value="Unassembled WGS sequence"/>
</dbReference>
<dbReference type="EMBL" id="JAUESC010000003">
    <property type="protein sequence ID" value="KAK0602588.1"/>
    <property type="molecule type" value="Genomic_DNA"/>
</dbReference>
<gene>
    <name evidence="4" type="ORF">LWI29_035033</name>
</gene>
<dbReference type="Gene3D" id="3.30.559.10">
    <property type="entry name" value="Chloramphenicol acetyltransferase-like domain"/>
    <property type="match status" value="1"/>
</dbReference>
<sequence length="136" mass="14956">MPENIIVSCFKPLVGIVKDDSIDCKNGGVLFLEAQVNCNLSEILQNPNPDKFVNKYLPDDVNNSVLAIQLNLFKCGGIAIGVRISHRVADGSSIFTFIENWADTARNGGKYVEDFQFFKSLNIQQSESLSSAPTDI</sequence>
<accession>A0AA39T5M9</accession>
<comment type="caution">
    <text evidence="4">The sequence shown here is derived from an EMBL/GenBank/DDBJ whole genome shotgun (WGS) entry which is preliminary data.</text>
</comment>
<keyword evidence="5" id="KW-1185">Reference proteome</keyword>
<evidence type="ECO:0000313" key="4">
    <source>
        <dbReference type="EMBL" id="KAK0602588.1"/>
    </source>
</evidence>
<reference evidence="4" key="1">
    <citation type="journal article" date="2022" name="Plant J.">
        <title>Strategies of tolerance reflected in two North American maple genomes.</title>
        <authorList>
            <person name="McEvoy S.L."/>
            <person name="Sezen U.U."/>
            <person name="Trouern-Trend A."/>
            <person name="McMahon S.M."/>
            <person name="Schaberg P.G."/>
            <person name="Yang J."/>
            <person name="Wegrzyn J.L."/>
            <person name="Swenson N.G."/>
        </authorList>
    </citation>
    <scope>NUCLEOTIDE SEQUENCE</scope>
    <source>
        <strain evidence="4">NS2018</strain>
    </source>
</reference>
<dbReference type="GO" id="GO:0016746">
    <property type="term" value="F:acyltransferase activity"/>
    <property type="evidence" value="ECO:0007669"/>
    <property type="project" value="UniProtKB-KW"/>
</dbReference>
<dbReference type="AlphaFoldDB" id="A0AA39T5M9"/>
<name>A0AA39T5M9_ACESA</name>
<organism evidence="4 5">
    <name type="scientific">Acer saccharum</name>
    <name type="common">Sugar maple</name>
    <dbReference type="NCBI Taxonomy" id="4024"/>
    <lineage>
        <taxon>Eukaryota</taxon>
        <taxon>Viridiplantae</taxon>
        <taxon>Streptophyta</taxon>
        <taxon>Embryophyta</taxon>
        <taxon>Tracheophyta</taxon>
        <taxon>Spermatophyta</taxon>
        <taxon>Magnoliopsida</taxon>
        <taxon>eudicotyledons</taxon>
        <taxon>Gunneridae</taxon>
        <taxon>Pentapetalae</taxon>
        <taxon>rosids</taxon>
        <taxon>malvids</taxon>
        <taxon>Sapindales</taxon>
        <taxon>Sapindaceae</taxon>
        <taxon>Hippocastanoideae</taxon>
        <taxon>Acereae</taxon>
        <taxon>Acer</taxon>
    </lineage>
</organism>
<proteinExistence type="inferred from homology"/>
<dbReference type="InterPro" id="IPR023213">
    <property type="entry name" value="CAT-like_dom_sf"/>
</dbReference>
<dbReference type="PANTHER" id="PTHR31623:SF17">
    <property type="entry name" value="F21J9.9"/>
    <property type="match status" value="1"/>
</dbReference>